<gene>
    <name evidence="5" type="ORF">PBV87_11525</name>
</gene>
<keyword evidence="1" id="KW-1188">Viral release from host cell</keyword>
<reference evidence="5" key="1">
    <citation type="journal article" date="2023" name="Int. J. Syst. Evol. Microbiol.">
        <title>&lt;i&gt;Holtiella tumoricola&lt;/i&gt; gen. nov. sp. nov., isolated from a human clinical sample.</title>
        <authorList>
            <person name="Allen-Vercoe E."/>
            <person name="Daigneault M.C."/>
            <person name="Vancuren S.J."/>
            <person name="Cochrane K."/>
            <person name="O'Neal L.L."/>
            <person name="Sankaranarayanan K."/>
            <person name="Lawson P.A."/>
        </authorList>
    </citation>
    <scope>NUCLEOTIDE SEQUENCE</scope>
    <source>
        <strain evidence="5">CC70A</strain>
    </source>
</reference>
<evidence type="ECO:0000259" key="4">
    <source>
        <dbReference type="Pfam" id="PF04586"/>
    </source>
</evidence>
<organism evidence="5 6">
    <name type="scientific">Holtiella tumoricola</name>
    <dbReference type="NCBI Taxonomy" id="3018743"/>
    <lineage>
        <taxon>Bacteria</taxon>
        <taxon>Bacillati</taxon>
        <taxon>Bacillota</taxon>
        <taxon>Clostridia</taxon>
        <taxon>Lachnospirales</taxon>
        <taxon>Cellulosilyticaceae</taxon>
        <taxon>Holtiella</taxon>
    </lineage>
</organism>
<dbReference type="Proteomes" id="UP001169242">
    <property type="component" value="Unassembled WGS sequence"/>
</dbReference>
<dbReference type="GO" id="GO:0008233">
    <property type="term" value="F:peptidase activity"/>
    <property type="evidence" value="ECO:0007669"/>
    <property type="project" value="UniProtKB-KW"/>
</dbReference>
<keyword evidence="2 5" id="KW-0645">Protease</keyword>
<dbReference type="InterPro" id="IPR006433">
    <property type="entry name" value="Prohead_protease"/>
</dbReference>
<keyword evidence="3" id="KW-0378">Hydrolase</keyword>
<evidence type="ECO:0000256" key="2">
    <source>
        <dbReference type="ARBA" id="ARBA00022670"/>
    </source>
</evidence>
<dbReference type="NCBIfam" id="TIGR01543">
    <property type="entry name" value="proheadase_HK97"/>
    <property type="match status" value="1"/>
</dbReference>
<dbReference type="GO" id="GO:0006508">
    <property type="term" value="P:proteolysis"/>
    <property type="evidence" value="ECO:0007669"/>
    <property type="project" value="UniProtKB-KW"/>
</dbReference>
<proteinExistence type="predicted"/>
<evidence type="ECO:0000313" key="6">
    <source>
        <dbReference type="Proteomes" id="UP001169242"/>
    </source>
</evidence>
<feature type="domain" description="Prohead serine protease" evidence="4">
    <location>
        <begin position="13"/>
        <end position="184"/>
    </location>
</feature>
<protein>
    <submittedName>
        <fullName evidence="5">HK97 family phage prohead protease</fullName>
    </submittedName>
</protein>
<evidence type="ECO:0000313" key="5">
    <source>
        <dbReference type="EMBL" id="MDA3732113.1"/>
    </source>
</evidence>
<dbReference type="Pfam" id="PF04586">
    <property type="entry name" value="Peptidase_S78"/>
    <property type="match status" value="1"/>
</dbReference>
<accession>A0AA42DN64</accession>
<evidence type="ECO:0000256" key="1">
    <source>
        <dbReference type="ARBA" id="ARBA00022612"/>
    </source>
</evidence>
<dbReference type="EMBL" id="JAQIFT010000045">
    <property type="protein sequence ID" value="MDA3732113.1"/>
    <property type="molecule type" value="Genomic_DNA"/>
</dbReference>
<dbReference type="InterPro" id="IPR054613">
    <property type="entry name" value="Peptidase_S78_dom"/>
</dbReference>
<sequence>MKHDKEFRNFCNFEVREIGDGDNKQTHIQGYALVFDSVSEDLGFRELITRGALDNTDFSDVVLLFNHDRDKILARNNKQDGVGSLKLSVDDKGLFFDAIPTNTSYARDLIANMESGIIGKCSFCFNIDWSDRDSQKWDWDDGTKGYDFRTIYKIAKVTDVSVVTNPAYESTSTTIYKRCKEDYEKEVQEERELQVLQESLNQIKVRMGLQK</sequence>
<comment type="caution">
    <text evidence="5">The sequence shown here is derived from an EMBL/GenBank/DDBJ whole genome shotgun (WGS) entry which is preliminary data.</text>
</comment>
<evidence type="ECO:0000256" key="3">
    <source>
        <dbReference type="ARBA" id="ARBA00022801"/>
    </source>
</evidence>
<dbReference type="AlphaFoldDB" id="A0AA42DN64"/>
<keyword evidence="6" id="KW-1185">Reference proteome</keyword>
<name>A0AA42DN64_9FIRM</name>
<dbReference type="RefSeq" id="WP_271012389.1">
    <property type="nucleotide sequence ID" value="NZ_JAQIFT010000045.1"/>
</dbReference>